<proteinExistence type="inferred from homology"/>
<name>A0A8H4CJG7_COLGL</name>
<organism evidence="18 19">
    <name type="scientific">Colletotrichum gloeosporioides</name>
    <name type="common">Anthracnose fungus</name>
    <name type="synonym">Glomerella cingulata</name>
    <dbReference type="NCBI Taxonomy" id="474922"/>
    <lineage>
        <taxon>Eukaryota</taxon>
        <taxon>Fungi</taxon>
        <taxon>Dikarya</taxon>
        <taxon>Ascomycota</taxon>
        <taxon>Pezizomycotina</taxon>
        <taxon>Sordariomycetes</taxon>
        <taxon>Hypocreomycetidae</taxon>
        <taxon>Glomerellales</taxon>
        <taxon>Glomerellaceae</taxon>
        <taxon>Colletotrichum</taxon>
        <taxon>Colletotrichum gloeosporioides species complex</taxon>
    </lineage>
</organism>
<keyword evidence="7" id="KW-0336">GPI-anchor</keyword>
<keyword evidence="9 16" id="KW-0732">Signal</keyword>
<reference evidence="18" key="1">
    <citation type="journal article" date="2020" name="Phytopathology">
        <title>Genome sequence and comparative analysis of Colletotrichum gloeosporioides isolated from Liriodendron leaves.</title>
        <authorList>
            <person name="Fu F.F."/>
            <person name="Hao Z."/>
            <person name="Wang P."/>
            <person name="Lu Y."/>
            <person name="Xue L.J."/>
            <person name="Wei G."/>
            <person name="Tian Y."/>
            <person name="Baishi H."/>
            <person name="Xu H."/>
            <person name="Shi J."/>
            <person name="Cheng T."/>
            <person name="Wang G."/>
            <person name="Yi Y."/>
            <person name="Chen J."/>
        </authorList>
    </citation>
    <scope>NUCLEOTIDE SEQUENCE</scope>
    <source>
        <strain evidence="18">Lc1</strain>
    </source>
</reference>
<sequence length="199" mass="18519">MKFSAATILAVASLVAAQLDGIPSCAVTCLNNAVTASGKCQAGDVACLCSPANYQAIVAAGTPCVLASCGAEVAANQVLPAAGKICAAVAGGGGPASSAAAVPAVSSAVASVSSAVVASVSSRVASVASSRAASITSRVSQASASATGTRTVVVTSAVTSRNGTSTATSTVAPVTVNGANVQGPVGVLAMLAVGALAAL</sequence>
<keyword evidence="14" id="KW-0449">Lipoprotein</keyword>
<comment type="caution">
    <text evidence="15">Lacks conserved residue(s) required for the propagation of feature annotation.</text>
</comment>
<evidence type="ECO:0000256" key="7">
    <source>
        <dbReference type="ARBA" id="ARBA00022622"/>
    </source>
</evidence>
<keyword evidence="6 15" id="KW-0349">Heme</keyword>
<keyword evidence="13" id="KW-0325">Glycoprotein</keyword>
<comment type="subcellular location">
    <subcellularLocation>
        <location evidence="1">Cell membrane</location>
        <topology evidence="1">Lipid-anchor</topology>
        <topology evidence="1">GPI-anchor</topology>
    </subcellularLocation>
    <subcellularLocation>
        <location evidence="2">Secreted</location>
    </subcellularLocation>
</comment>
<evidence type="ECO:0000313" key="18">
    <source>
        <dbReference type="EMBL" id="KAF3805108.1"/>
    </source>
</evidence>
<feature type="binding site" description="axial binding residue" evidence="15">
    <location>
        <position position="44"/>
    </location>
    <ligand>
        <name>heme</name>
        <dbReference type="ChEBI" id="CHEBI:30413"/>
    </ligand>
    <ligandPart>
        <name>Fe</name>
        <dbReference type="ChEBI" id="CHEBI:18248"/>
    </ligandPart>
</feature>
<evidence type="ECO:0000259" key="17">
    <source>
        <dbReference type="PROSITE" id="PS52012"/>
    </source>
</evidence>
<feature type="domain" description="CFEM" evidence="17">
    <location>
        <begin position="1"/>
        <end position="113"/>
    </location>
</feature>
<keyword evidence="19" id="KW-1185">Reference proteome</keyword>
<feature type="disulfide bond" evidence="15">
    <location>
        <begin position="40"/>
        <end position="47"/>
    </location>
</feature>
<keyword evidence="5" id="KW-0964">Secreted</keyword>
<dbReference type="Proteomes" id="UP000613401">
    <property type="component" value="Unassembled WGS sequence"/>
</dbReference>
<evidence type="ECO:0000256" key="5">
    <source>
        <dbReference type="ARBA" id="ARBA00022525"/>
    </source>
</evidence>
<dbReference type="InterPro" id="IPR008427">
    <property type="entry name" value="Extracellular_membr_CFEM_dom"/>
</dbReference>
<dbReference type="AlphaFoldDB" id="A0A8H4CJG7"/>
<evidence type="ECO:0000256" key="11">
    <source>
        <dbReference type="ARBA" id="ARBA00023136"/>
    </source>
</evidence>
<dbReference type="EMBL" id="WVTB01000047">
    <property type="protein sequence ID" value="KAF3805108.1"/>
    <property type="molecule type" value="Genomic_DNA"/>
</dbReference>
<dbReference type="PROSITE" id="PS52012">
    <property type="entry name" value="CFEM"/>
    <property type="match status" value="1"/>
</dbReference>
<evidence type="ECO:0000256" key="13">
    <source>
        <dbReference type="ARBA" id="ARBA00023180"/>
    </source>
</evidence>
<gene>
    <name evidence="18" type="ORF">GCG54_00005854</name>
</gene>
<accession>A0A8H4CJG7</accession>
<evidence type="ECO:0000256" key="12">
    <source>
        <dbReference type="ARBA" id="ARBA00023157"/>
    </source>
</evidence>
<dbReference type="GO" id="GO:0005576">
    <property type="term" value="C:extracellular region"/>
    <property type="evidence" value="ECO:0007669"/>
    <property type="project" value="UniProtKB-SubCell"/>
</dbReference>
<comment type="similarity">
    <text evidence="3">Belongs to the RBT5 family.</text>
</comment>
<feature type="chain" id="PRO_5034765726" description="CFEM domain-containing protein" evidence="16">
    <location>
        <begin position="18"/>
        <end position="199"/>
    </location>
</feature>
<evidence type="ECO:0000256" key="15">
    <source>
        <dbReference type="PROSITE-ProRule" id="PRU01356"/>
    </source>
</evidence>
<evidence type="ECO:0000256" key="9">
    <source>
        <dbReference type="ARBA" id="ARBA00022729"/>
    </source>
</evidence>
<evidence type="ECO:0000256" key="8">
    <source>
        <dbReference type="ARBA" id="ARBA00022723"/>
    </source>
</evidence>
<comment type="caution">
    <text evidence="18">The sequence shown here is derived from an EMBL/GenBank/DDBJ whole genome shotgun (WGS) entry which is preliminary data.</text>
</comment>
<dbReference type="GeneID" id="69013003"/>
<evidence type="ECO:0000256" key="1">
    <source>
        <dbReference type="ARBA" id="ARBA00004609"/>
    </source>
</evidence>
<dbReference type="PANTHER" id="PTHR37928:SF2">
    <property type="entry name" value="GPI ANCHORED CFEM DOMAIN PROTEIN (AFU_ORTHOLOGUE AFUA_6G10580)"/>
    <property type="match status" value="1"/>
</dbReference>
<keyword evidence="12 15" id="KW-1015">Disulfide bond</keyword>
<protein>
    <recommendedName>
        <fullName evidence="17">CFEM domain-containing protein</fullName>
    </recommendedName>
</protein>
<dbReference type="GO" id="GO:0005886">
    <property type="term" value="C:plasma membrane"/>
    <property type="evidence" value="ECO:0007669"/>
    <property type="project" value="UniProtKB-SubCell"/>
</dbReference>
<dbReference type="SMART" id="SM00747">
    <property type="entry name" value="CFEM"/>
    <property type="match status" value="1"/>
</dbReference>
<dbReference type="OMA" id="CINSICD"/>
<dbReference type="RefSeq" id="XP_045264267.1">
    <property type="nucleotide sequence ID" value="XM_045405869.1"/>
</dbReference>
<evidence type="ECO:0000256" key="6">
    <source>
        <dbReference type="ARBA" id="ARBA00022617"/>
    </source>
</evidence>
<dbReference type="Pfam" id="PF05730">
    <property type="entry name" value="CFEM"/>
    <property type="match status" value="1"/>
</dbReference>
<keyword evidence="10 15" id="KW-0408">Iron</keyword>
<keyword evidence="11" id="KW-0472">Membrane</keyword>
<keyword evidence="8 15" id="KW-0479">Metal-binding</keyword>
<evidence type="ECO:0000256" key="16">
    <source>
        <dbReference type="SAM" id="SignalP"/>
    </source>
</evidence>
<dbReference type="PANTHER" id="PTHR37928">
    <property type="entry name" value="CFEM DOMAIN PROTEIN (AFU_ORTHOLOGUE AFUA_6G14090)"/>
    <property type="match status" value="1"/>
</dbReference>
<dbReference type="InterPro" id="IPR051735">
    <property type="entry name" value="CFEM_domain"/>
</dbReference>
<keyword evidence="4" id="KW-1003">Cell membrane</keyword>
<dbReference type="GO" id="GO:0046872">
    <property type="term" value="F:metal ion binding"/>
    <property type="evidence" value="ECO:0007669"/>
    <property type="project" value="UniProtKB-UniRule"/>
</dbReference>
<evidence type="ECO:0000256" key="4">
    <source>
        <dbReference type="ARBA" id="ARBA00022475"/>
    </source>
</evidence>
<dbReference type="GO" id="GO:0098552">
    <property type="term" value="C:side of membrane"/>
    <property type="evidence" value="ECO:0007669"/>
    <property type="project" value="UniProtKB-KW"/>
</dbReference>
<evidence type="ECO:0000256" key="3">
    <source>
        <dbReference type="ARBA" id="ARBA00010031"/>
    </source>
</evidence>
<evidence type="ECO:0000256" key="10">
    <source>
        <dbReference type="ARBA" id="ARBA00023004"/>
    </source>
</evidence>
<evidence type="ECO:0000256" key="14">
    <source>
        <dbReference type="ARBA" id="ARBA00023288"/>
    </source>
</evidence>
<evidence type="ECO:0000256" key="2">
    <source>
        <dbReference type="ARBA" id="ARBA00004613"/>
    </source>
</evidence>
<evidence type="ECO:0000313" key="19">
    <source>
        <dbReference type="Proteomes" id="UP000613401"/>
    </source>
</evidence>
<reference evidence="18" key="2">
    <citation type="submission" date="2020-03" db="EMBL/GenBank/DDBJ databases">
        <authorList>
            <person name="Fu F.-F."/>
            <person name="Chen J."/>
        </authorList>
    </citation>
    <scope>NUCLEOTIDE SEQUENCE</scope>
    <source>
        <strain evidence="18">Lc1</strain>
    </source>
</reference>
<feature type="signal peptide" evidence="16">
    <location>
        <begin position="1"/>
        <end position="17"/>
    </location>
</feature>